<evidence type="ECO:0000313" key="1">
    <source>
        <dbReference type="EMBL" id="MET1491718.1"/>
    </source>
</evidence>
<dbReference type="Proteomes" id="UP001548590">
    <property type="component" value="Unassembled WGS sequence"/>
</dbReference>
<accession>A0ABV2CUY2</accession>
<name>A0ABV2CUY2_9RHOO</name>
<evidence type="ECO:0000313" key="2">
    <source>
        <dbReference type="Proteomes" id="UP001548590"/>
    </source>
</evidence>
<organism evidence="1 2">
    <name type="scientific">Uliginosibacterium paludis</name>
    <dbReference type="NCBI Taxonomy" id="1615952"/>
    <lineage>
        <taxon>Bacteria</taxon>
        <taxon>Pseudomonadati</taxon>
        <taxon>Pseudomonadota</taxon>
        <taxon>Betaproteobacteria</taxon>
        <taxon>Rhodocyclales</taxon>
        <taxon>Zoogloeaceae</taxon>
        <taxon>Uliginosibacterium</taxon>
    </lineage>
</organism>
<proteinExistence type="predicted"/>
<keyword evidence="2" id="KW-1185">Reference proteome</keyword>
<gene>
    <name evidence="1" type="ORF">ABVT11_17905</name>
</gene>
<dbReference type="RefSeq" id="WP_345929761.1">
    <property type="nucleotide sequence ID" value="NZ_JBDIVF010000012.1"/>
</dbReference>
<dbReference type="EMBL" id="JBEWLZ010000015">
    <property type="protein sequence ID" value="MET1491718.1"/>
    <property type="molecule type" value="Genomic_DNA"/>
</dbReference>
<comment type="caution">
    <text evidence="1">The sequence shown here is derived from an EMBL/GenBank/DDBJ whole genome shotgun (WGS) entry which is preliminary data.</text>
</comment>
<reference evidence="1 2" key="1">
    <citation type="submission" date="2024-07" db="EMBL/GenBank/DDBJ databases">
        <title>Uliginosibacterium paludis KCTC:42655.</title>
        <authorList>
            <person name="Kim M.K."/>
        </authorList>
    </citation>
    <scope>NUCLEOTIDE SEQUENCE [LARGE SCALE GENOMIC DNA]</scope>
    <source>
        <strain evidence="1 2">KCTC 42655</strain>
    </source>
</reference>
<sequence length="57" mass="6351">MELPDPDDAEAVFAYAMGFNAYEKYGSFEAAASIAHRAPRSTLDARVRHFTSKNRLS</sequence>
<protein>
    <submittedName>
        <fullName evidence="1">Uncharacterized protein</fullName>
    </submittedName>
</protein>